<dbReference type="EMBL" id="AF002711">
    <property type="protein sequence ID" value="AAB68805.1"/>
    <property type="molecule type" value="Genomic_DNA"/>
</dbReference>
<sequence>MAKSRKQISAEARLRRKAENKQLISKYIPAEYYPLCIKMLGDETRLIKTLTYYQTLLVSTNDNLLAESSHDEDPYDSKYPDTPNTAGDIFAPKASDKYQDAADSKNSKENLVSKILSEVSRRPSKGEPDNQNLKESLETIRLDRLLDTSLLSEGEKRLSSSFMTFESFIESECSKDKSISTRALR</sequence>
<feature type="compositionally biased region" description="Basic and acidic residues" evidence="1">
    <location>
        <begin position="119"/>
        <end position="128"/>
    </location>
</feature>
<reference evidence="2" key="1">
    <citation type="journal article" date="1997" name="Curr. Genet.">
        <title>Molecular characterization of two large DNA plasmids in the red alga Porphyra pulchra.</title>
        <authorList>
            <person name="Moon D.A."/>
            <person name="Goff L.J."/>
        </authorList>
    </citation>
    <scope>NUCLEOTIDE SEQUENCE</scope>
    <source>
        <plasmid evidence="2">Pp6427</plasmid>
    </source>
</reference>
<dbReference type="AlphaFoldDB" id="O24663"/>
<accession>O24663</accession>
<keyword evidence="2" id="KW-0614">Plasmid</keyword>
<feature type="compositionally biased region" description="Basic and acidic residues" evidence="1">
    <location>
        <begin position="94"/>
        <end position="108"/>
    </location>
</feature>
<geneLocation type="plasmid" evidence="2">
    <name>Pp6427</name>
</geneLocation>
<protein>
    <submittedName>
        <fullName evidence="2">Uncharacterized protein</fullName>
    </submittedName>
</protein>
<organism evidence="2">
    <name type="scientific">Pyropia pulchra</name>
    <dbReference type="NCBI Taxonomy" id="60925"/>
    <lineage>
        <taxon>Eukaryota</taxon>
        <taxon>Rhodophyta</taxon>
        <taxon>Bangiophyceae</taxon>
        <taxon>Bangiales</taxon>
        <taxon>Bangiaceae</taxon>
        <taxon>Pyropia</taxon>
    </lineage>
</organism>
<name>O24663_9RHOD</name>
<feature type="region of interest" description="Disordered" evidence="1">
    <location>
        <begin position="66"/>
        <end position="135"/>
    </location>
</feature>
<proteinExistence type="predicted"/>
<feature type="compositionally biased region" description="Basic and acidic residues" evidence="1">
    <location>
        <begin position="68"/>
        <end position="79"/>
    </location>
</feature>
<evidence type="ECO:0000313" key="2">
    <source>
        <dbReference type="EMBL" id="AAB68805.1"/>
    </source>
</evidence>
<evidence type="ECO:0000256" key="1">
    <source>
        <dbReference type="SAM" id="MobiDB-lite"/>
    </source>
</evidence>